<dbReference type="RefSeq" id="WP_212633114.1">
    <property type="nucleotide sequence ID" value="NZ_FNFD01000049.1"/>
</dbReference>
<name>A0A1G9QBQ9_9PSED</name>
<feature type="non-terminal residue" evidence="1">
    <location>
        <position position="1"/>
    </location>
</feature>
<protein>
    <submittedName>
        <fullName evidence="1">Uncharacterized protein</fullName>
    </submittedName>
</protein>
<evidence type="ECO:0000313" key="1">
    <source>
        <dbReference type="EMBL" id="SDM08468.1"/>
    </source>
</evidence>
<accession>A0A1G9QBQ9</accession>
<gene>
    <name evidence="1" type="ORF">SAMN05216186_1491</name>
</gene>
<sequence>NTIGLRVGFFGQDGRVADTLRRKPDDKIYGALPGVPVTLGGFITGGYAVTDNDGKYRMNYFLPACPGFYFEYTTPAYLELQYKRFNPRGGSYMPYYLTKIDYDSCNGLGVWSLAATFVTLTAATPMKSAMDFPIDLMVLEHPCPAICPIPWRRAIR</sequence>
<organism evidence="1 2">
    <name type="scientific">Pseudomonas indica</name>
    <dbReference type="NCBI Taxonomy" id="137658"/>
    <lineage>
        <taxon>Bacteria</taxon>
        <taxon>Pseudomonadati</taxon>
        <taxon>Pseudomonadota</taxon>
        <taxon>Gammaproteobacteria</taxon>
        <taxon>Pseudomonadales</taxon>
        <taxon>Pseudomonadaceae</taxon>
        <taxon>Pseudomonas</taxon>
    </lineage>
</organism>
<dbReference type="AlphaFoldDB" id="A0A1G9QBQ9"/>
<reference evidence="1 2" key="1">
    <citation type="submission" date="2016-10" db="EMBL/GenBank/DDBJ databases">
        <authorList>
            <person name="de Groot N.N."/>
        </authorList>
    </citation>
    <scope>NUCLEOTIDE SEQUENCE [LARGE SCALE GENOMIC DNA]</scope>
    <source>
        <strain evidence="1 2">JCM 21544</strain>
    </source>
</reference>
<dbReference type="Proteomes" id="UP000198706">
    <property type="component" value="Unassembled WGS sequence"/>
</dbReference>
<dbReference type="EMBL" id="FNFD01000049">
    <property type="protein sequence ID" value="SDM08468.1"/>
    <property type="molecule type" value="Genomic_DNA"/>
</dbReference>
<evidence type="ECO:0000313" key="2">
    <source>
        <dbReference type="Proteomes" id="UP000198706"/>
    </source>
</evidence>
<keyword evidence="2" id="KW-1185">Reference proteome</keyword>
<proteinExistence type="predicted"/>